<organism evidence="4 5">
    <name type="scientific">Lachancea nothofagi CBS 11611</name>
    <dbReference type="NCBI Taxonomy" id="1266666"/>
    <lineage>
        <taxon>Eukaryota</taxon>
        <taxon>Fungi</taxon>
        <taxon>Dikarya</taxon>
        <taxon>Ascomycota</taxon>
        <taxon>Saccharomycotina</taxon>
        <taxon>Saccharomycetes</taxon>
        <taxon>Saccharomycetales</taxon>
        <taxon>Saccharomycetaceae</taxon>
        <taxon>Lachancea</taxon>
    </lineage>
</organism>
<evidence type="ECO:0000313" key="4">
    <source>
        <dbReference type="EMBL" id="SCV05584.1"/>
    </source>
</evidence>
<dbReference type="GO" id="GO:0008270">
    <property type="term" value="F:zinc ion binding"/>
    <property type="evidence" value="ECO:0007669"/>
    <property type="project" value="InterPro"/>
</dbReference>
<dbReference type="Proteomes" id="UP000189911">
    <property type="component" value="Chromosome H"/>
</dbReference>
<keyword evidence="3" id="KW-0968">Cytoplasmic vesicle</keyword>
<dbReference type="SUPFAM" id="SSF82919">
    <property type="entry name" value="Zn-finger domain of Sec23/24"/>
    <property type="match status" value="1"/>
</dbReference>
<dbReference type="GO" id="GO:0030127">
    <property type="term" value="C:COPII vesicle coat"/>
    <property type="evidence" value="ECO:0007669"/>
    <property type="project" value="InterPro"/>
</dbReference>
<dbReference type="PANTHER" id="PTHR11141:SF0">
    <property type="entry name" value="PROTEIN TRANSPORT PROTEIN SEC23"/>
    <property type="match status" value="1"/>
</dbReference>
<dbReference type="SUPFAM" id="SSF53300">
    <property type="entry name" value="vWA-like"/>
    <property type="match status" value="1"/>
</dbReference>
<keyword evidence="3" id="KW-0813">Transport</keyword>
<comment type="similarity">
    <text evidence="1 3">Belongs to the SEC23/SEC24 family. SEC23 subfamily.</text>
</comment>
<comment type="function">
    <text evidence="3">Component of the coat protein complex II (COPII) which promotes the formation of transport vesicles from the endoplasmic reticulum (ER). The coat has two main functions, the physical deformation of the endoplasmic reticulum membrane into vesicles and the selection of cargo molecules.</text>
</comment>
<protein>
    <recommendedName>
        <fullName evidence="3">Protein transport protein SEC23</fullName>
    </recommendedName>
</protein>
<keyword evidence="5" id="KW-1185">Reference proteome</keyword>
<dbReference type="AlphaFoldDB" id="A0A1G4KM74"/>
<keyword evidence="3" id="KW-0862">Zinc</keyword>
<keyword evidence="3" id="KW-0931">ER-Golgi transport</keyword>
<dbReference type="SUPFAM" id="SSF81995">
    <property type="entry name" value="beta-sandwich domain of Sec23/24"/>
    <property type="match status" value="1"/>
</dbReference>
<evidence type="ECO:0000256" key="1">
    <source>
        <dbReference type="ARBA" id="ARBA00009210"/>
    </source>
</evidence>
<name>A0A1G4KM74_9SACH</name>
<keyword evidence="2 3" id="KW-0963">Cytoplasm</keyword>
<dbReference type="GO" id="GO:0006886">
    <property type="term" value="P:intracellular protein transport"/>
    <property type="evidence" value="ECO:0007669"/>
    <property type="project" value="InterPro"/>
</dbReference>
<keyword evidence="3" id="KW-0256">Endoplasmic reticulum</keyword>
<dbReference type="SUPFAM" id="SSF82754">
    <property type="entry name" value="C-terminal, gelsolin-like domain of Sec23/24"/>
    <property type="match status" value="1"/>
</dbReference>
<evidence type="ECO:0000313" key="5">
    <source>
        <dbReference type="Proteomes" id="UP000189911"/>
    </source>
</evidence>
<gene>
    <name evidence="4" type="ORF">LANO_0H10704G</name>
</gene>
<evidence type="ECO:0000256" key="2">
    <source>
        <dbReference type="ARBA" id="ARBA00022490"/>
    </source>
</evidence>
<dbReference type="InterPro" id="IPR036174">
    <property type="entry name" value="Znf_Sec23_Sec24_sf"/>
</dbReference>
<dbReference type="Gene3D" id="2.60.40.1670">
    <property type="entry name" value="beta-sandwich domain of Sec23/24"/>
    <property type="match status" value="1"/>
</dbReference>
<keyword evidence="3" id="KW-0472">Membrane</keyword>
<keyword evidence="3" id="KW-0653">Protein transport</keyword>
<dbReference type="GO" id="GO:0070971">
    <property type="term" value="C:endoplasmic reticulum exit site"/>
    <property type="evidence" value="ECO:0007669"/>
    <property type="project" value="TreeGrafter"/>
</dbReference>
<dbReference type="Gene3D" id="3.40.20.10">
    <property type="entry name" value="Severin"/>
    <property type="match status" value="1"/>
</dbReference>
<dbReference type="GO" id="GO:0090110">
    <property type="term" value="P:COPII-coated vesicle cargo loading"/>
    <property type="evidence" value="ECO:0007669"/>
    <property type="project" value="TreeGrafter"/>
</dbReference>
<accession>A0A1G4KM74</accession>
<dbReference type="InterPro" id="IPR036465">
    <property type="entry name" value="vWFA_dom_sf"/>
</dbReference>
<dbReference type="InterPro" id="IPR036180">
    <property type="entry name" value="Gelsolin-like_dom_sf"/>
</dbReference>
<reference evidence="5" key="1">
    <citation type="submission" date="2016-03" db="EMBL/GenBank/DDBJ databases">
        <authorList>
            <person name="Devillers Hugo."/>
        </authorList>
    </citation>
    <scope>NUCLEOTIDE SEQUENCE [LARGE SCALE GENOMIC DNA]</scope>
</reference>
<dbReference type="Gene3D" id="1.20.120.730">
    <property type="entry name" value="Sec23/Sec24 helical domain"/>
    <property type="match status" value="1"/>
</dbReference>
<dbReference type="GO" id="GO:0000139">
    <property type="term" value="C:Golgi membrane"/>
    <property type="evidence" value="ECO:0007669"/>
    <property type="project" value="UniProtKB-SubCell"/>
</dbReference>
<dbReference type="GO" id="GO:0005789">
    <property type="term" value="C:endoplasmic reticulum membrane"/>
    <property type="evidence" value="ECO:0007669"/>
    <property type="project" value="UniProtKB-SubCell"/>
</dbReference>
<dbReference type="InterPro" id="IPR037364">
    <property type="entry name" value="Sec23"/>
</dbReference>
<comment type="subcellular location">
    <subcellularLocation>
        <location evidence="3">Cytoplasm</location>
    </subcellularLocation>
    <subcellularLocation>
        <location evidence="3">Cytoplasmic vesicle</location>
        <location evidence="3">COPII-coated vesicle membrane</location>
        <topology evidence="3">Peripheral membrane protein</topology>
        <orientation evidence="3">Cytoplasmic side</orientation>
    </subcellularLocation>
    <subcellularLocation>
        <location evidence="3">Endoplasmic reticulum membrane</location>
        <topology evidence="3">Peripheral membrane protein</topology>
        <orientation evidence="3">Cytoplasmic side</orientation>
    </subcellularLocation>
    <subcellularLocation>
        <location evidence="3">Golgi apparatus membrane</location>
        <topology evidence="3">Peripheral membrane protein</topology>
        <orientation evidence="3">Cytoplasmic side</orientation>
    </subcellularLocation>
</comment>
<dbReference type="OrthoDB" id="10256289at2759"/>
<dbReference type="Gene3D" id="3.40.50.410">
    <property type="entry name" value="von Willebrand factor, type A domain"/>
    <property type="match status" value="1"/>
</dbReference>
<sequence length="667" mass="75274">MIGPTFEVIPTSRLESELQLPYLHEPGHVDVLYETNDHIDETRAKPVFQACLSCGAAIIDNCAVIQDQWICPFCQNHNPLVQKPVATPYEVELPNTSDSFEASDIHTVLIIDLCTHNKLELESLQRVLISRLERCRSEAKFGLITLRPDGNVTLHSDSSEICFSGNDVSTVTKAKNLDYQYFLSKLAKTSPLCIAKKRAMDVVGQLSFSENKAKDQRPKRALGLSFLLAGLYPSADDFKVPVTAFITGPCTVGPGKVVAKNKKFYMRQHHDLDAGRDKYFRSARRLFEHLSEKVTVHLMIASLDQIGVVEMAPMCERIQQFDSYEEKRFQDLVPVFSLAQDHVNEITVFASKGLLVDGCYGPVSKLKPSQQIYSDTPCGVSGTNRWLSHTATSSLAFSFQINTSATKEETLDVVPAHLAIQFQHTFYKCGKKYLKVGCLVLSTTNKNLSDPRSIPKSFNVSIALPCLMKQIAYDQLMKGHIHAIDLQQWQNKIDRLAARHLKAMSRNHSKFLELLYRLKWTTLLQKRNTSPDEAACFQHTILFENATIAELLCKPRVMVFTEDIKLEVTALNERLLQRNEAMCVDFGTLILLRYLNDDPALSKAEEYAHSLIAARTSPVRIEKTFLKGSQDRFFISKLIPDREINSEDTSLCEYTGTIRKMAQCLHV</sequence>
<dbReference type="PANTHER" id="PTHR11141">
    <property type="entry name" value="PROTEIN TRANSPORT PROTEIN SEC23"/>
    <property type="match status" value="1"/>
</dbReference>
<dbReference type="EMBL" id="LT598447">
    <property type="protein sequence ID" value="SCV05584.1"/>
    <property type="molecule type" value="Genomic_DNA"/>
</dbReference>
<evidence type="ECO:0000256" key="3">
    <source>
        <dbReference type="RuleBase" id="RU365030"/>
    </source>
</evidence>
<dbReference type="GO" id="GO:0005096">
    <property type="term" value="F:GTPase activator activity"/>
    <property type="evidence" value="ECO:0007669"/>
    <property type="project" value="TreeGrafter"/>
</dbReference>
<proteinExistence type="inferred from homology"/>
<keyword evidence="3" id="KW-0333">Golgi apparatus</keyword>
<keyword evidence="3" id="KW-0479">Metal-binding</keyword>
<dbReference type="InterPro" id="IPR029006">
    <property type="entry name" value="ADF-H/Gelsolin-like_dom_sf"/>
</dbReference>